<protein>
    <submittedName>
        <fullName evidence="3">Glycoside hydrolase family 25 protein</fullName>
    </submittedName>
</protein>
<dbReference type="Proteomes" id="UP001597097">
    <property type="component" value="Unassembled WGS sequence"/>
</dbReference>
<evidence type="ECO:0000256" key="1">
    <source>
        <dbReference type="ARBA" id="ARBA00022801"/>
    </source>
</evidence>
<dbReference type="SMART" id="SM00641">
    <property type="entry name" value="Glyco_25"/>
    <property type="match status" value="1"/>
</dbReference>
<dbReference type="EMBL" id="JBHUCM010000038">
    <property type="protein sequence ID" value="MFD1543150.1"/>
    <property type="molecule type" value="Genomic_DNA"/>
</dbReference>
<accession>A0ABW4GKM3</accession>
<name>A0ABW4GKM3_9ACTN</name>
<dbReference type="CDD" id="cd00599">
    <property type="entry name" value="GH25_muramidase"/>
    <property type="match status" value="1"/>
</dbReference>
<evidence type="ECO:0000313" key="3">
    <source>
        <dbReference type="EMBL" id="MFD1543150.1"/>
    </source>
</evidence>
<keyword evidence="1 3" id="KW-0378">Hydrolase</keyword>
<evidence type="ECO:0000313" key="4">
    <source>
        <dbReference type="Proteomes" id="UP001597097"/>
    </source>
</evidence>
<sequence length="201" mass="22793">MKRELHGIDVSNWQGSVDWTDHAGAGVSFAFAKATEGGDYTDQYFARNWQGMRESWIVCGAYHFARPKGDAAEHARHFLRAITAAGGLRRGDLVALDLENNDGLRPEQVAHHARRWCHYVERHGGVRPFVYTFQSFARAGNCAGLGDYPLWIASPEKPRGEPLVPTPWRDWTIHQYANSPLDRNVFHGSREDLTRLGFHPR</sequence>
<dbReference type="InterPro" id="IPR002053">
    <property type="entry name" value="Glyco_hydro_25"/>
</dbReference>
<comment type="caution">
    <text evidence="3">The sequence shown here is derived from an EMBL/GenBank/DDBJ whole genome shotgun (WGS) entry which is preliminary data.</text>
</comment>
<proteinExistence type="predicted"/>
<keyword evidence="4" id="KW-1185">Reference proteome</keyword>
<dbReference type="PROSITE" id="PS51904">
    <property type="entry name" value="GLYCOSYL_HYDROL_F25_2"/>
    <property type="match status" value="1"/>
</dbReference>
<keyword evidence="2" id="KW-0326">Glycosidase</keyword>
<dbReference type="PANTHER" id="PTHR34135">
    <property type="entry name" value="LYSOZYME"/>
    <property type="match status" value="1"/>
</dbReference>
<reference evidence="4" key="1">
    <citation type="journal article" date="2019" name="Int. J. Syst. Evol. Microbiol.">
        <title>The Global Catalogue of Microorganisms (GCM) 10K type strain sequencing project: providing services to taxonomists for standard genome sequencing and annotation.</title>
        <authorList>
            <consortium name="The Broad Institute Genomics Platform"/>
            <consortium name="The Broad Institute Genome Sequencing Center for Infectious Disease"/>
            <person name="Wu L."/>
            <person name="Ma J."/>
        </authorList>
    </citation>
    <scope>NUCLEOTIDE SEQUENCE [LARGE SCALE GENOMIC DNA]</scope>
    <source>
        <strain evidence="4">CGMCC 1.15399</strain>
    </source>
</reference>
<gene>
    <name evidence="3" type="ORF">ACFSJ0_39285</name>
</gene>
<evidence type="ECO:0000256" key="2">
    <source>
        <dbReference type="ARBA" id="ARBA00023295"/>
    </source>
</evidence>
<organism evidence="3 4">
    <name type="scientific">Nonomuraea guangzhouensis</name>
    <dbReference type="NCBI Taxonomy" id="1291555"/>
    <lineage>
        <taxon>Bacteria</taxon>
        <taxon>Bacillati</taxon>
        <taxon>Actinomycetota</taxon>
        <taxon>Actinomycetes</taxon>
        <taxon>Streptosporangiales</taxon>
        <taxon>Streptosporangiaceae</taxon>
        <taxon>Nonomuraea</taxon>
    </lineage>
</organism>
<dbReference type="InterPro" id="IPR018077">
    <property type="entry name" value="Glyco_hydro_fam25_subgr"/>
</dbReference>
<dbReference type="Pfam" id="PF01183">
    <property type="entry name" value="Glyco_hydro_25"/>
    <property type="match status" value="1"/>
</dbReference>
<dbReference type="RefSeq" id="WP_219536028.1">
    <property type="nucleotide sequence ID" value="NZ_JAHKRM010000028.1"/>
</dbReference>
<dbReference type="GO" id="GO:0016787">
    <property type="term" value="F:hydrolase activity"/>
    <property type="evidence" value="ECO:0007669"/>
    <property type="project" value="UniProtKB-KW"/>
</dbReference>
<dbReference type="PANTHER" id="PTHR34135:SF2">
    <property type="entry name" value="LYSOZYME"/>
    <property type="match status" value="1"/>
</dbReference>